<organism evidence="2 3">
    <name type="scientific">Salinactinospora qingdaonensis</name>
    <dbReference type="NCBI Taxonomy" id="702744"/>
    <lineage>
        <taxon>Bacteria</taxon>
        <taxon>Bacillati</taxon>
        <taxon>Actinomycetota</taxon>
        <taxon>Actinomycetes</taxon>
        <taxon>Streptosporangiales</taxon>
        <taxon>Nocardiopsidaceae</taxon>
        <taxon>Salinactinospora</taxon>
    </lineage>
</organism>
<dbReference type="GO" id="GO:0016787">
    <property type="term" value="F:hydrolase activity"/>
    <property type="evidence" value="ECO:0007669"/>
    <property type="project" value="UniProtKB-KW"/>
</dbReference>
<dbReference type="SUPFAM" id="SSF53474">
    <property type="entry name" value="alpha/beta-Hydrolases"/>
    <property type="match status" value="1"/>
</dbReference>
<comment type="caution">
    <text evidence="2">The sequence shown here is derived from an EMBL/GenBank/DDBJ whole genome shotgun (WGS) entry which is preliminary data.</text>
</comment>
<dbReference type="EMBL" id="BAABDD010000030">
    <property type="protein sequence ID" value="GAA3760120.1"/>
    <property type="molecule type" value="Genomic_DNA"/>
</dbReference>
<accession>A0ABP7GEF9</accession>
<evidence type="ECO:0000313" key="3">
    <source>
        <dbReference type="Proteomes" id="UP001500908"/>
    </source>
</evidence>
<dbReference type="Pfam" id="PF12697">
    <property type="entry name" value="Abhydrolase_6"/>
    <property type="match status" value="1"/>
</dbReference>
<dbReference type="Gene3D" id="3.40.50.1820">
    <property type="entry name" value="alpha/beta hydrolase"/>
    <property type="match status" value="1"/>
</dbReference>
<dbReference type="PANTHER" id="PTHR43194:SF5">
    <property type="entry name" value="PIMELOYL-[ACYL-CARRIER PROTEIN] METHYL ESTER ESTERASE"/>
    <property type="match status" value="1"/>
</dbReference>
<dbReference type="PRINTS" id="PR00111">
    <property type="entry name" value="ABHYDROLASE"/>
</dbReference>
<dbReference type="InterPro" id="IPR000073">
    <property type="entry name" value="AB_hydrolase_1"/>
</dbReference>
<dbReference type="InterPro" id="IPR029058">
    <property type="entry name" value="AB_hydrolase_fold"/>
</dbReference>
<keyword evidence="2" id="KW-0378">Hydrolase</keyword>
<reference evidence="3" key="1">
    <citation type="journal article" date="2019" name="Int. J. Syst. Evol. Microbiol.">
        <title>The Global Catalogue of Microorganisms (GCM) 10K type strain sequencing project: providing services to taxonomists for standard genome sequencing and annotation.</title>
        <authorList>
            <consortium name="The Broad Institute Genomics Platform"/>
            <consortium name="The Broad Institute Genome Sequencing Center for Infectious Disease"/>
            <person name="Wu L."/>
            <person name="Ma J."/>
        </authorList>
    </citation>
    <scope>NUCLEOTIDE SEQUENCE [LARGE SCALE GENOMIC DNA]</scope>
    <source>
        <strain evidence="3">JCM 17137</strain>
    </source>
</reference>
<name>A0ABP7GEF9_9ACTN</name>
<dbReference type="PRINTS" id="PR00412">
    <property type="entry name" value="EPOXHYDRLASE"/>
</dbReference>
<feature type="domain" description="AB hydrolase-1" evidence="1">
    <location>
        <begin position="31"/>
        <end position="266"/>
    </location>
</feature>
<dbReference type="InterPro" id="IPR050228">
    <property type="entry name" value="Carboxylesterase_BioH"/>
</dbReference>
<dbReference type="RefSeq" id="WP_344975400.1">
    <property type="nucleotide sequence ID" value="NZ_BAABDD010000030.1"/>
</dbReference>
<dbReference type="InterPro" id="IPR000639">
    <property type="entry name" value="Epox_hydrolase-like"/>
</dbReference>
<keyword evidence="3" id="KW-1185">Reference proteome</keyword>
<sequence length="277" mass="29063">MDVSSSAGRSGFAPVDNGRLAYESAGEGPALVLLHGGLLDAGMWHEQFAALAATGHYTLRYDARGHGASSTVTGDWSNVEDLRALLDHHEIVRARLVGLSLGARTALDFALACPERVEALVLAAPGISGRAFADPFVLEHTRAQQASLGRPDGAQRFVEHFLRMWVDGPHREPSEVDPAMRERLGAVAAHNVARHASGLGAGTLREVGAAQRLAEVAAPLLTLVGDVDSSDIIGNVDAIVAAQPGARTGVVPGAAHMVNLEAPETFTREVAAFLRAL</sequence>
<proteinExistence type="predicted"/>
<gene>
    <name evidence="2" type="ORF">GCM10022402_42560</name>
</gene>
<evidence type="ECO:0000259" key="1">
    <source>
        <dbReference type="Pfam" id="PF12697"/>
    </source>
</evidence>
<evidence type="ECO:0000313" key="2">
    <source>
        <dbReference type="EMBL" id="GAA3760120.1"/>
    </source>
</evidence>
<protein>
    <submittedName>
        <fullName evidence="2">Alpha/beta hydrolase</fullName>
    </submittedName>
</protein>
<dbReference type="PANTHER" id="PTHR43194">
    <property type="entry name" value="HYDROLASE ALPHA/BETA FOLD FAMILY"/>
    <property type="match status" value="1"/>
</dbReference>
<dbReference type="Proteomes" id="UP001500908">
    <property type="component" value="Unassembled WGS sequence"/>
</dbReference>